<feature type="transmembrane region" description="Helical" evidence="14">
    <location>
        <begin position="74"/>
        <end position="92"/>
    </location>
</feature>
<keyword evidence="6 12" id="KW-0812">Transmembrane</keyword>
<proteinExistence type="inferred from homology"/>
<dbReference type="EMBL" id="MN732544">
    <property type="protein sequence ID" value="QIS89396.1"/>
    <property type="molecule type" value="Genomic_DNA"/>
</dbReference>
<feature type="transmembrane region" description="Helical" evidence="14">
    <location>
        <begin position="332"/>
        <end position="353"/>
    </location>
</feature>
<gene>
    <name evidence="15" type="primary">ND1</name>
</gene>
<dbReference type="RefSeq" id="YP_009764045.1">
    <property type="nucleotide sequence ID" value="NC_047299.1"/>
</dbReference>
<dbReference type="CTD" id="4535"/>
<protein>
    <recommendedName>
        <fullName evidence="4 13">NADH-ubiquinone oxidoreductase chain 1</fullName>
        <ecNumber evidence="3 13">7.1.1.2</ecNumber>
    </recommendedName>
</protein>
<organism evidence="15">
    <name type="scientific">Synchiropus sycorax</name>
    <name type="common">ruby dragonet</name>
    <dbReference type="NCBI Taxonomy" id="2723631"/>
    <lineage>
        <taxon>Eukaryota</taxon>
        <taxon>Metazoa</taxon>
        <taxon>Chordata</taxon>
        <taxon>Craniata</taxon>
        <taxon>Vertebrata</taxon>
        <taxon>Euteleostomi</taxon>
        <taxon>Actinopterygii</taxon>
        <taxon>Neopterygii</taxon>
        <taxon>Teleostei</taxon>
        <taxon>Neoteleostei</taxon>
        <taxon>Acanthomorphata</taxon>
        <taxon>Syngnathiaria</taxon>
        <taxon>Syngnathiformes</taxon>
        <taxon>Callionymoidei</taxon>
        <taxon>Callionymidae</taxon>
        <taxon>Synchiropus</taxon>
    </lineage>
</organism>
<dbReference type="PROSITE" id="PS00668">
    <property type="entry name" value="COMPLEX1_ND1_2"/>
    <property type="match status" value="1"/>
</dbReference>
<geneLocation type="mitochondrion" evidence="15"/>
<dbReference type="GO" id="GO:0008137">
    <property type="term" value="F:NADH dehydrogenase (ubiquinone) activity"/>
    <property type="evidence" value="ECO:0007669"/>
    <property type="project" value="UniProtKB-EC"/>
</dbReference>
<evidence type="ECO:0000256" key="13">
    <source>
        <dbReference type="RuleBase" id="RU000473"/>
    </source>
</evidence>
<dbReference type="InterPro" id="IPR001694">
    <property type="entry name" value="NADH_UbQ_OxRdtase_su1/FPO"/>
</dbReference>
<dbReference type="InterPro" id="IPR018086">
    <property type="entry name" value="NADH_UbQ_OxRdtase_su1_CS"/>
</dbReference>
<feature type="transmembrane region" description="Helical" evidence="14">
    <location>
        <begin position="293"/>
        <end position="312"/>
    </location>
</feature>
<evidence type="ECO:0000256" key="9">
    <source>
        <dbReference type="ARBA" id="ARBA00023027"/>
    </source>
</evidence>
<evidence type="ECO:0000256" key="4">
    <source>
        <dbReference type="ARBA" id="ARBA00021009"/>
    </source>
</evidence>
<dbReference type="GO" id="GO:0009060">
    <property type="term" value="P:aerobic respiration"/>
    <property type="evidence" value="ECO:0007669"/>
    <property type="project" value="TreeGrafter"/>
</dbReference>
<feature type="transmembrane region" description="Helical" evidence="14">
    <location>
        <begin position="266"/>
        <end position="287"/>
    </location>
</feature>
<accession>A0A6H0DK91</accession>
<evidence type="ECO:0000256" key="12">
    <source>
        <dbReference type="RuleBase" id="RU000471"/>
    </source>
</evidence>
<evidence type="ECO:0000256" key="6">
    <source>
        <dbReference type="ARBA" id="ARBA00022692"/>
    </source>
</evidence>
<evidence type="ECO:0000256" key="8">
    <source>
        <dbReference type="ARBA" id="ARBA00022989"/>
    </source>
</evidence>
<dbReference type="GO" id="GO:0005743">
    <property type="term" value="C:mitochondrial inner membrane"/>
    <property type="evidence" value="ECO:0007669"/>
    <property type="project" value="UniProtKB-SubCell"/>
</dbReference>
<reference evidence="15" key="1">
    <citation type="journal article" date="2020" name="Mitochondrial DNA Part B Resour">
        <title>Next-generation sequencing yields the first complete mitochondrial genome of the ruby dragonet Synchiropus sycorax (Syngnathiformes, Callionymidae).</title>
        <authorList>
            <person name="Wang C."/>
            <person name="Zhou S."/>
        </authorList>
    </citation>
    <scope>NUCLEOTIDE SEQUENCE</scope>
    <source>
        <tissue evidence="15">Muscle</tissue>
    </source>
</reference>
<keyword evidence="9 12" id="KW-0520">NAD</keyword>
<evidence type="ECO:0000256" key="7">
    <source>
        <dbReference type="ARBA" id="ARBA00022982"/>
    </source>
</evidence>
<keyword evidence="8 14" id="KW-1133">Transmembrane helix</keyword>
<name>A0A6H0DK91_9TELE</name>
<feature type="transmembrane region" description="Helical" evidence="14">
    <location>
        <begin position="6"/>
        <end position="29"/>
    </location>
</feature>
<comment type="similarity">
    <text evidence="2 12">Belongs to the complex I subunit 1 family.</text>
</comment>
<evidence type="ECO:0000313" key="15">
    <source>
        <dbReference type="EMBL" id="QIS89396.1"/>
    </source>
</evidence>
<dbReference type="Pfam" id="PF00146">
    <property type="entry name" value="NADHdh"/>
    <property type="match status" value="2"/>
</dbReference>
<dbReference type="AlphaFoldDB" id="A0A6H0DK91"/>
<dbReference type="PROSITE" id="PS00667">
    <property type="entry name" value="COMPLEX1_ND1_1"/>
    <property type="match status" value="1"/>
</dbReference>
<sequence>MLSAFMTYLVNPLALIVPVLLAVAFLTLIERKVLGYMQLRKGPNMVGPYGILQPIADGVKLFIKEPIRPSTSNSILFLAAPVLSLTLALTLWAPMPLPYAASDISLSILFILALSSLTVYSILGSGWASNSKYALMGALRAIAQTISYEVSLGLIILSGVIFTGAFTLQVFSTAQEAVWLMLPAWPLAMMWYISTLAETNRAPFDLTEGESELVSGFNVEYAGGPFALFFLAEYANILLMNTLSAVLFLGAYHFPSFPEMMSANLMVKAVILSVLFLWVRALGAYHFPSFPEMMSANLMVKAVILSVLFLWVRASYPRFRYDQLMHLVWKNFLPLTLAFIVWHLAVPITFGGLPPQ</sequence>
<comment type="subcellular location">
    <subcellularLocation>
        <location evidence="1">Membrane</location>
        <topology evidence="1">Multi-pass membrane protein</topology>
    </subcellularLocation>
    <subcellularLocation>
        <location evidence="12">Mitochondrion inner membrane</location>
        <topology evidence="12">Multi-pass membrane protein</topology>
    </subcellularLocation>
</comment>
<evidence type="ECO:0000256" key="3">
    <source>
        <dbReference type="ARBA" id="ARBA00012944"/>
    </source>
</evidence>
<dbReference type="PANTHER" id="PTHR11432">
    <property type="entry name" value="NADH DEHYDROGENASE SUBUNIT 1"/>
    <property type="match status" value="1"/>
</dbReference>
<keyword evidence="5" id="KW-0813">Transport</keyword>
<keyword evidence="7" id="KW-0249">Electron transport</keyword>
<keyword evidence="13" id="KW-0830">Ubiquinone</keyword>
<feature type="transmembrane region" description="Helical" evidence="14">
    <location>
        <begin position="104"/>
        <end position="129"/>
    </location>
</feature>
<dbReference type="GO" id="GO:0003954">
    <property type="term" value="F:NADH dehydrogenase activity"/>
    <property type="evidence" value="ECO:0007669"/>
    <property type="project" value="TreeGrafter"/>
</dbReference>
<evidence type="ECO:0000256" key="1">
    <source>
        <dbReference type="ARBA" id="ARBA00004141"/>
    </source>
</evidence>
<feature type="transmembrane region" description="Helical" evidence="14">
    <location>
        <begin position="150"/>
        <end position="171"/>
    </location>
</feature>
<dbReference type="PANTHER" id="PTHR11432:SF3">
    <property type="entry name" value="NADH-UBIQUINONE OXIDOREDUCTASE CHAIN 1"/>
    <property type="match status" value="1"/>
</dbReference>
<feature type="transmembrane region" description="Helical" evidence="14">
    <location>
        <begin position="237"/>
        <end position="254"/>
    </location>
</feature>
<keyword evidence="13 15" id="KW-0496">Mitochondrion</keyword>
<keyword evidence="10 14" id="KW-0472">Membrane</keyword>
<evidence type="ECO:0000256" key="14">
    <source>
        <dbReference type="SAM" id="Phobius"/>
    </source>
</evidence>
<evidence type="ECO:0000256" key="2">
    <source>
        <dbReference type="ARBA" id="ARBA00010535"/>
    </source>
</evidence>
<evidence type="ECO:0000256" key="10">
    <source>
        <dbReference type="ARBA" id="ARBA00023136"/>
    </source>
</evidence>
<dbReference type="EC" id="7.1.1.2" evidence="3 13"/>
<dbReference type="HAMAP" id="MF_01350">
    <property type="entry name" value="NDH1_NuoH"/>
    <property type="match status" value="1"/>
</dbReference>
<evidence type="ECO:0000256" key="11">
    <source>
        <dbReference type="ARBA" id="ARBA00049551"/>
    </source>
</evidence>
<comment type="catalytic activity">
    <reaction evidence="11 13">
        <text>a ubiquinone + NADH + 5 H(+)(in) = a ubiquinol + NAD(+) + 4 H(+)(out)</text>
        <dbReference type="Rhea" id="RHEA:29091"/>
        <dbReference type="Rhea" id="RHEA-COMP:9565"/>
        <dbReference type="Rhea" id="RHEA-COMP:9566"/>
        <dbReference type="ChEBI" id="CHEBI:15378"/>
        <dbReference type="ChEBI" id="CHEBI:16389"/>
        <dbReference type="ChEBI" id="CHEBI:17976"/>
        <dbReference type="ChEBI" id="CHEBI:57540"/>
        <dbReference type="ChEBI" id="CHEBI:57945"/>
        <dbReference type="EC" id="7.1.1.2"/>
    </reaction>
</comment>
<keyword evidence="5" id="KW-0679">Respiratory chain</keyword>
<evidence type="ECO:0000256" key="5">
    <source>
        <dbReference type="ARBA" id="ARBA00022660"/>
    </source>
</evidence>
<dbReference type="GeneID" id="54603743"/>